<dbReference type="AlphaFoldDB" id="A0A1I6VFI0"/>
<protein>
    <recommendedName>
        <fullName evidence="3">DUF58 domain-containing protein</fullName>
    </recommendedName>
</protein>
<accession>A0A1I6VFI0</accession>
<evidence type="ECO:0000313" key="2">
    <source>
        <dbReference type="Proteomes" id="UP000199392"/>
    </source>
</evidence>
<reference evidence="2" key="1">
    <citation type="submission" date="2016-10" db="EMBL/GenBank/DDBJ databases">
        <authorList>
            <person name="Varghese N."/>
            <person name="Submissions S."/>
        </authorList>
    </citation>
    <scope>NUCLEOTIDE SEQUENCE [LARGE SCALE GENOMIC DNA]</scope>
    <source>
        <strain evidence="2">DSM 26894</strain>
    </source>
</reference>
<name>A0A1I6VFI0_9RHOB</name>
<dbReference type="EMBL" id="FOZW01000011">
    <property type="protein sequence ID" value="SFT12452.1"/>
    <property type="molecule type" value="Genomic_DNA"/>
</dbReference>
<evidence type="ECO:0000313" key="1">
    <source>
        <dbReference type="EMBL" id="SFT12452.1"/>
    </source>
</evidence>
<dbReference type="STRING" id="311180.SAMN04488050_11116"/>
<dbReference type="Proteomes" id="UP000199392">
    <property type="component" value="Unassembled WGS sequence"/>
</dbReference>
<gene>
    <name evidence="1" type="ORF">SAMN04488050_11116</name>
</gene>
<evidence type="ECO:0008006" key="3">
    <source>
        <dbReference type="Google" id="ProtNLM"/>
    </source>
</evidence>
<keyword evidence="2" id="KW-1185">Reference proteome</keyword>
<dbReference type="RefSeq" id="WP_092428043.1">
    <property type="nucleotide sequence ID" value="NZ_FNCL01000011.1"/>
</dbReference>
<proteinExistence type="predicted"/>
<organism evidence="1 2">
    <name type="scientific">Alloyangia pacifica</name>
    <dbReference type="NCBI Taxonomy" id="311180"/>
    <lineage>
        <taxon>Bacteria</taxon>
        <taxon>Pseudomonadati</taxon>
        <taxon>Pseudomonadota</taxon>
        <taxon>Alphaproteobacteria</taxon>
        <taxon>Rhodobacterales</taxon>
        <taxon>Roseobacteraceae</taxon>
        <taxon>Alloyangia</taxon>
    </lineage>
</organism>
<sequence>MSPSMHVPGASLTASELGVLRHTAQEHSDVWEAQDWPGAVLVADFRPSMLRGQLRAFRSVAAAEALALIGWRVALDGGWVALLALGASAPVVVPATRGEAGMQKVIAGLVGAHEMAEAMALAGRFDDPPLALGLQKVDELALPGALLVIASSFQVPGPGLAARVEALARAHLLRLLHVTDGEGMETGKGCGLVSLDANLPPEQAAPFLGRALR</sequence>